<dbReference type="Gene3D" id="3.30.1360.20">
    <property type="entry name" value="Transcriptional coactivator/pterin dehydratase"/>
    <property type="match status" value="1"/>
</dbReference>
<dbReference type="OrthoDB" id="277398at2759"/>
<keyword evidence="7" id="KW-1185">Reference proteome</keyword>
<dbReference type="InterPro" id="IPR036428">
    <property type="entry name" value="PCD_sf"/>
</dbReference>
<protein>
    <recommendedName>
        <fullName evidence="3">4a-hydroxytetrahydrobiopterin dehydratase</fullName>
        <ecNumber evidence="3">4.2.1.96</ecNumber>
    </recommendedName>
    <alternativeName>
        <fullName evidence="5">4-alpha-hydroxy-tetrahydropterin dehydratase</fullName>
    </alternativeName>
</protein>
<keyword evidence="4" id="KW-0456">Lyase</keyword>
<evidence type="ECO:0000256" key="5">
    <source>
        <dbReference type="ARBA" id="ARBA00030497"/>
    </source>
</evidence>
<sequence>MATSTAHVAPSHARDEIIFSAGQPSHLPERALNLLSNWHLSASRKAITRHYTFTSFSKAWKFMSAVADECKLRQHHPSWSNLYNKVTIEWTTHKPEGLSIKDVEMAEFCDRCADEIGLKV</sequence>
<organism evidence="6 7">
    <name type="scientific">Ampelomyces quisqualis</name>
    <name type="common">Powdery mildew agent</name>
    <dbReference type="NCBI Taxonomy" id="50730"/>
    <lineage>
        <taxon>Eukaryota</taxon>
        <taxon>Fungi</taxon>
        <taxon>Dikarya</taxon>
        <taxon>Ascomycota</taxon>
        <taxon>Pezizomycotina</taxon>
        <taxon>Dothideomycetes</taxon>
        <taxon>Pleosporomycetidae</taxon>
        <taxon>Pleosporales</taxon>
        <taxon>Pleosporineae</taxon>
        <taxon>Phaeosphaeriaceae</taxon>
        <taxon>Ampelomyces</taxon>
    </lineage>
</organism>
<evidence type="ECO:0000313" key="7">
    <source>
        <dbReference type="Proteomes" id="UP000800096"/>
    </source>
</evidence>
<dbReference type="EC" id="4.2.1.96" evidence="3"/>
<evidence type="ECO:0000313" key="6">
    <source>
        <dbReference type="EMBL" id="KAF1921129.1"/>
    </source>
</evidence>
<dbReference type="PANTHER" id="PTHR12599:SF0">
    <property type="entry name" value="PTERIN-4-ALPHA-CARBINOLAMINE DEHYDRATASE"/>
    <property type="match status" value="1"/>
</dbReference>
<evidence type="ECO:0000256" key="1">
    <source>
        <dbReference type="ARBA" id="ARBA00001554"/>
    </source>
</evidence>
<dbReference type="SUPFAM" id="SSF55248">
    <property type="entry name" value="PCD-like"/>
    <property type="match status" value="1"/>
</dbReference>
<name>A0A6A5R121_AMPQU</name>
<dbReference type="InterPro" id="IPR001533">
    <property type="entry name" value="Pterin_deHydtase"/>
</dbReference>
<dbReference type="GO" id="GO:0006729">
    <property type="term" value="P:tetrahydrobiopterin biosynthetic process"/>
    <property type="evidence" value="ECO:0007669"/>
    <property type="project" value="InterPro"/>
</dbReference>
<dbReference type="GO" id="GO:0008124">
    <property type="term" value="F:4-alpha-hydroxytetrahydrobiopterin dehydratase activity"/>
    <property type="evidence" value="ECO:0007669"/>
    <property type="project" value="UniProtKB-EC"/>
</dbReference>
<evidence type="ECO:0000256" key="4">
    <source>
        <dbReference type="ARBA" id="ARBA00023239"/>
    </source>
</evidence>
<dbReference type="Pfam" id="PF01329">
    <property type="entry name" value="Pterin_4a"/>
    <property type="match status" value="1"/>
</dbReference>
<evidence type="ECO:0000256" key="2">
    <source>
        <dbReference type="ARBA" id="ARBA00006472"/>
    </source>
</evidence>
<dbReference type="PANTHER" id="PTHR12599">
    <property type="entry name" value="PTERIN-4-ALPHA-CARBINOLAMINE DEHYDRATASE"/>
    <property type="match status" value="1"/>
</dbReference>
<dbReference type="Proteomes" id="UP000800096">
    <property type="component" value="Unassembled WGS sequence"/>
</dbReference>
<gene>
    <name evidence="6" type="ORF">BDU57DRAFT_488555</name>
</gene>
<accession>A0A6A5R121</accession>
<reference evidence="6" key="1">
    <citation type="journal article" date="2020" name="Stud. Mycol.">
        <title>101 Dothideomycetes genomes: a test case for predicting lifestyles and emergence of pathogens.</title>
        <authorList>
            <person name="Haridas S."/>
            <person name="Albert R."/>
            <person name="Binder M."/>
            <person name="Bloem J."/>
            <person name="Labutti K."/>
            <person name="Salamov A."/>
            <person name="Andreopoulos B."/>
            <person name="Baker S."/>
            <person name="Barry K."/>
            <person name="Bills G."/>
            <person name="Bluhm B."/>
            <person name="Cannon C."/>
            <person name="Castanera R."/>
            <person name="Culley D."/>
            <person name="Daum C."/>
            <person name="Ezra D."/>
            <person name="Gonzalez J."/>
            <person name="Henrissat B."/>
            <person name="Kuo A."/>
            <person name="Liang C."/>
            <person name="Lipzen A."/>
            <person name="Lutzoni F."/>
            <person name="Magnuson J."/>
            <person name="Mondo S."/>
            <person name="Nolan M."/>
            <person name="Ohm R."/>
            <person name="Pangilinan J."/>
            <person name="Park H.-J."/>
            <person name="Ramirez L."/>
            <person name="Alfaro M."/>
            <person name="Sun H."/>
            <person name="Tritt A."/>
            <person name="Yoshinaga Y."/>
            <person name="Zwiers L.-H."/>
            <person name="Turgeon B."/>
            <person name="Goodwin S."/>
            <person name="Spatafora J."/>
            <person name="Crous P."/>
            <person name="Grigoriev I."/>
        </authorList>
    </citation>
    <scope>NUCLEOTIDE SEQUENCE</scope>
    <source>
        <strain evidence="6">HMLAC05119</strain>
    </source>
</reference>
<dbReference type="AlphaFoldDB" id="A0A6A5R121"/>
<proteinExistence type="inferred from homology"/>
<comment type="similarity">
    <text evidence="2">Belongs to the pterin-4-alpha-carbinolamine dehydratase family.</text>
</comment>
<comment type="catalytic activity">
    <reaction evidence="1">
        <text>(4aS,6R)-4a-hydroxy-L-erythro-5,6,7,8-tetrahydrobiopterin = (6R)-L-erythro-6,7-dihydrobiopterin + H2O</text>
        <dbReference type="Rhea" id="RHEA:11920"/>
        <dbReference type="ChEBI" id="CHEBI:15377"/>
        <dbReference type="ChEBI" id="CHEBI:15642"/>
        <dbReference type="ChEBI" id="CHEBI:43120"/>
        <dbReference type="EC" id="4.2.1.96"/>
    </reaction>
</comment>
<dbReference type="CDD" id="cd00488">
    <property type="entry name" value="PCD_DCoH"/>
    <property type="match status" value="1"/>
</dbReference>
<evidence type="ECO:0000256" key="3">
    <source>
        <dbReference type="ARBA" id="ARBA00013252"/>
    </source>
</evidence>
<dbReference type="EMBL" id="ML979132">
    <property type="protein sequence ID" value="KAF1921129.1"/>
    <property type="molecule type" value="Genomic_DNA"/>
</dbReference>